<dbReference type="FunFam" id="1.10.510.10:FF:000571">
    <property type="entry name" value="Maternal embryonic leucine zipper kinase"/>
    <property type="match status" value="1"/>
</dbReference>
<feature type="compositionally biased region" description="Pro residues" evidence="10">
    <location>
        <begin position="635"/>
        <end position="652"/>
    </location>
</feature>
<dbReference type="InterPro" id="IPR008271">
    <property type="entry name" value="Ser/Thr_kinase_AS"/>
</dbReference>
<feature type="binding site" evidence="9">
    <location>
        <position position="49"/>
    </location>
    <ligand>
        <name>ATP</name>
        <dbReference type="ChEBI" id="CHEBI:30616"/>
    </ligand>
</feature>
<dbReference type="GO" id="GO:0000226">
    <property type="term" value="P:microtubule cytoskeleton organization"/>
    <property type="evidence" value="ECO:0007669"/>
    <property type="project" value="TreeGrafter"/>
</dbReference>
<feature type="domain" description="Protein kinase" evidence="11">
    <location>
        <begin position="20"/>
        <end position="285"/>
    </location>
</feature>
<keyword evidence="12" id="KW-1185">Reference proteome</keyword>
<evidence type="ECO:0000256" key="4">
    <source>
        <dbReference type="ARBA" id="ARBA00022741"/>
    </source>
</evidence>
<dbReference type="InterPro" id="IPR011009">
    <property type="entry name" value="Kinase-like_dom_sf"/>
</dbReference>
<dbReference type="EC" id="2.7.11.1" evidence="1"/>
<dbReference type="GO" id="GO:0005737">
    <property type="term" value="C:cytoplasm"/>
    <property type="evidence" value="ECO:0007669"/>
    <property type="project" value="TreeGrafter"/>
</dbReference>
<evidence type="ECO:0000259" key="11">
    <source>
        <dbReference type="PROSITE" id="PS50011"/>
    </source>
</evidence>
<evidence type="ECO:0000313" key="13">
    <source>
        <dbReference type="RefSeq" id="XP_036717923.1"/>
    </source>
</evidence>
<evidence type="ECO:0000256" key="1">
    <source>
        <dbReference type="ARBA" id="ARBA00012513"/>
    </source>
</evidence>
<dbReference type="PANTHER" id="PTHR24346">
    <property type="entry name" value="MAP/MICROTUBULE AFFINITY-REGULATING KINASE"/>
    <property type="match status" value="1"/>
</dbReference>
<dbReference type="GO" id="GO:0050321">
    <property type="term" value="F:tau-protein kinase activity"/>
    <property type="evidence" value="ECO:0007669"/>
    <property type="project" value="TreeGrafter"/>
</dbReference>
<keyword evidence="5 13" id="KW-0418">Kinase</keyword>
<dbReference type="SUPFAM" id="SSF56112">
    <property type="entry name" value="Protein kinase-like (PK-like)"/>
    <property type="match status" value="1"/>
</dbReference>
<keyword evidence="6 9" id="KW-0067">ATP-binding</keyword>
<reference evidence="13" key="1">
    <citation type="submission" date="2025-08" db="UniProtKB">
        <authorList>
            <consortium name="RefSeq"/>
        </authorList>
    </citation>
    <scope>IDENTIFICATION</scope>
    <source>
        <tissue evidence="13">Epidermis and Blubber</tissue>
    </source>
</reference>
<evidence type="ECO:0000256" key="9">
    <source>
        <dbReference type="PROSITE-ProRule" id="PRU10141"/>
    </source>
</evidence>
<keyword evidence="3" id="KW-0808">Transferase</keyword>
<proteinExistence type="predicted"/>
<feature type="region of interest" description="Disordered" evidence="10">
    <location>
        <begin position="520"/>
        <end position="559"/>
    </location>
</feature>
<dbReference type="Pfam" id="PF00069">
    <property type="entry name" value="Pkinase"/>
    <property type="match status" value="1"/>
</dbReference>
<comment type="catalytic activity">
    <reaction evidence="8">
        <text>L-seryl-[protein] + ATP = O-phospho-L-seryl-[protein] + ADP + H(+)</text>
        <dbReference type="Rhea" id="RHEA:17989"/>
        <dbReference type="Rhea" id="RHEA-COMP:9863"/>
        <dbReference type="Rhea" id="RHEA-COMP:11604"/>
        <dbReference type="ChEBI" id="CHEBI:15378"/>
        <dbReference type="ChEBI" id="CHEBI:29999"/>
        <dbReference type="ChEBI" id="CHEBI:30616"/>
        <dbReference type="ChEBI" id="CHEBI:83421"/>
        <dbReference type="ChEBI" id="CHEBI:456216"/>
        <dbReference type="EC" id="2.7.11.1"/>
    </reaction>
</comment>
<name>A0A8B8Y6I7_BALMU</name>
<protein>
    <recommendedName>
        <fullName evidence="1">non-specific serine/threonine protein kinase</fullName>
        <ecNumber evidence="1">2.7.11.1</ecNumber>
    </recommendedName>
</protein>
<dbReference type="Proteomes" id="UP000694857">
    <property type="component" value="Chromosome 8"/>
</dbReference>
<feature type="region of interest" description="Disordered" evidence="10">
    <location>
        <begin position="684"/>
        <end position="766"/>
    </location>
</feature>
<dbReference type="AlphaFoldDB" id="A0A8B8Y6I7"/>
<dbReference type="CTD" id="23235"/>
<evidence type="ECO:0000256" key="8">
    <source>
        <dbReference type="ARBA" id="ARBA00048679"/>
    </source>
</evidence>
<keyword evidence="4 9" id="KW-0547">Nucleotide-binding</keyword>
<dbReference type="PANTHER" id="PTHR24346:SF38">
    <property type="entry name" value="NON-SPECIFIC SERINE_THREONINE PROTEIN KINASE"/>
    <property type="match status" value="1"/>
</dbReference>
<dbReference type="GO" id="GO:0005524">
    <property type="term" value="F:ATP binding"/>
    <property type="evidence" value="ECO:0007669"/>
    <property type="project" value="UniProtKB-UniRule"/>
</dbReference>
<dbReference type="FunFam" id="3.30.200.20:FF:000003">
    <property type="entry name" value="Non-specific serine/threonine protein kinase"/>
    <property type="match status" value="1"/>
</dbReference>
<dbReference type="PROSITE" id="PS50011">
    <property type="entry name" value="PROTEIN_KINASE_DOM"/>
    <property type="match status" value="1"/>
</dbReference>
<evidence type="ECO:0000313" key="12">
    <source>
        <dbReference type="Proteomes" id="UP000694857"/>
    </source>
</evidence>
<dbReference type="GO" id="GO:0035556">
    <property type="term" value="P:intracellular signal transduction"/>
    <property type="evidence" value="ECO:0007669"/>
    <property type="project" value="TreeGrafter"/>
</dbReference>
<feature type="region of interest" description="Disordered" evidence="10">
    <location>
        <begin position="450"/>
        <end position="475"/>
    </location>
</feature>
<dbReference type="InterPro" id="IPR017441">
    <property type="entry name" value="Protein_kinase_ATP_BS"/>
</dbReference>
<dbReference type="SMART" id="SM00220">
    <property type="entry name" value="S_TKc"/>
    <property type="match status" value="1"/>
</dbReference>
<evidence type="ECO:0000256" key="7">
    <source>
        <dbReference type="ARBA" id="ARBA00047899"/>
    </source>
</evidence>
<dbReference type="InterPro" id="IPR000719">
    <property type="entry name" value="Prot_kinase_dom"/>
</dbReference>
<sequence length="795" mass="88271">MVMADGPRHLQRGPVRVGFYEIEGTLGKGNFAVVKLGRHRITRTEVAIKIIDKSQLDAVNLEKIYREVQIMKMLDHPHIIKLYQVMETKSMLYLVTEYAKNGEIFDYLANHGRLNESEARRKFWQILSAVDYCHGRKIVHRDLKAENLLLDNNMNIKIADFGFGNFFKSGELLATWCGSPPYAAPEVFEGQQYEGPQLDIWALQNKSYNHFAAIYYLLVERLKSHRSSFPVEQRLDARQRRPSTIAEQTVAKTQTVGLPVTVHSPNVRAMRSALLPQASNVDAFTFPASGCQAEAAFMEEECVDTPKVNGCLLDPVPPVLARKGCQSLPSDVMETSIDEGLETEGEAEEDPGRALGALQSTRGGQRRHTLSEVTNQLAVMPGSGTLSRKIFSVRDNPSLDSVDSEYDMGSVQRDLHFLEDKPSLKDIMLAHQPSPRMTSPFVSLRPANPTMQALSSQKREAHNRSPVSFREGRRASDTSLTQGIVAFRQHLQNLARTKGILELNKVQLLYEQIGSEADPNLASPAPQLQDLGSSCPQEEAPPQQKSVSALPGSAHPQLSQRHSLEAQYLQHRLQKPSLLSKAQNTCQLYCKEPPRSLEQQLQEHRLQQKRLFLQKQSQLQAYFNQMQIAESSYPQPLPHQETPPPPQQPPPFSLTQPLSPVLEPASEQMQYSPFLSQYREMGLQPLSASPGPRVAPPPPPPPHSGAARAPLPFSYQTCELPGAASPEPERPAPCQYSLDGAQQSGVAAPGCPRSSGLQEAPSSYDPLALSEFPGLFDCEMLEAVDPQHSGYVLVN</sequence>
<evidence type="ECO:0000256" key="5">
    <source>
        <dbReference type="ARBA" id="ARBA00022777"/>
    </source>
</evidence>
<evidence type="ECO:0000256" key="2">
    <source>
        <dbReference type="ARBA" id="ARBA00022527"/>
    </source>
</evidence>
<gene>
    <name evidence="13" type="primary">SIK2</name>
</gene>
<dbReference type="Gene3D" id="1.10.510.10">
    <property type="entry name" value="Transferase(Phosphotransferase) domain 1"/>
    <property type="match status" value="1"/>
</dbReference>
<evidence type="ECO:0000256" key="6">
    <source>
        <dbReference type="ARBA" id="ARBA00022840"/>
    </source>
</evidence>
<comment type="catalytic activity">
    <reaction evidence="7">
        <text>L-threonyl-[protein] + ATP = O-phospho-L-threonyl-[protein] + ADP + H(+)</text>
        <dbReference type="Rhea" id="RHEA:46608"/>
        <dbReference type="Rhea" id="RHEA-COMP:11060"/>
        <dbReference type="Rhea" id="RHEA-COMP:11605"/>
        <dbReference type="ChEBI" id="CHEBI:15378"/>
        <dbReference type="ChEBI" id="CHEBI:30013"/>
        <dbReference type="ChEBI" id="CHEBI:30616"/>
        <dbReference type="ChEBI" id="CHEBI:61977"/>
        <dbReference type="ChEBI" id="CHEBI:456216"/>
        <dbReference type="EC" id="2.7.11.1"/>
    </reaction>
</comment>
<dbReference type="PROSITE" id="PS00108">
    <property type="entry name" value="PROTEIN_KINASE_ST"/>
    <property type="match status" value="1"/>
</dbReference>
<keyword evidence="2" id="KW-0723">Serine/threonine-protein kinase</keyword>
<dbReference type="PROSITE" id="PS00107">
    <property type="entry name" value="PROTEIN_KINASE_ATP"/>
    <property type="match status" value="1"/>
</dbReference>
<evidence type="ECO:0000256" key="3">
    <source>
        <dbReference type="ARBA" id="ARBA00022679"/>
    </source>
</evidence>
<dbReference type="RefSeq" id="XP_036717923.1">
    <property type="nucleotide sequence ID" value="XM_036862028.1"/>
</dbReference>
<feature type="region of interest" description="Disordered" evidence="10">
    <location>
        <begin position="633"/>
        <end position="659"/>
    </location>
</feature>
<accession>A0A8B8Y6I7</accession>
<organism evidence="12 13">
    <name type="scientific">Balaenoptera musculus</name>
    <name type="common">Blue whale</name>
    <dbReference type="NCBI Taxonomy" id="9771"/>
    <lineage>
        <taxon>Eukaryota</taxon>
        <taxon>Metazoa</taxon>
        <taxon>Chordata</taxon>
        <taxon>Craniata</taxon>
        <taxon>Vertebrata</taxon>
        <taxon>Euteleostomi</taxon>
        <taxon>Mammalia</taxon>
        <taxon>Eutheria</taxon>
        <taxon>Laurasiatheria</taxon>
        <taxon>Artiodactyla</taxon>
        <taxon>Whippomorpha</taxon>
        <taxon>Cetacea</taxon>
        <taxon>Mysticeti</taxon>
        <taxon>Balaenopteridae</taxon>
        <taxon>Balaenoptera</taxon>
    </lineage>
</organism>
<dbReference type="GeneID" id="118899951"/>
<evidence type="ECO:0000256" key="10">
    <source>
        <dbReference type="SAM" id="MobiDB-lite"/>
    </source>
</evidence>
<feature type="compositionally biased region" description="Pro residues" evidence="10">
    <location>
        <begin position="693"/>
        <end position="703"/>
    </location>
</feature>